<evidence type="ECO:0000313" key="2">
    <source>
        <dbReference type="Proteomes" id="UP000017559"/>
    </source>
</evidence>
<evidence type="ECO:0000313" key="1">
    <source>
        <dbReference type="EMBL" id="ESK83232.1"/>
    </source>
</evidence>
<protein>
    <submittedName>
        <fullName evidence="1">Uncharacterized protein</fullName>
    </submittedName>
</protein>
<sequence length="79" mass="8595">MHTALSLTDRFLASAGDDQGSIKSIFQSLCCHKLGNSSRSGSSPFSASLRVPSVLLNDLMAKHLYTSFLHVHLHPELTL</sequence>
<organism evidence="1 2">
    <name type="scientific">Moniliophthora roreri (strain MCA 2997)</name>
    <name type="common">Cocoa frosty pod rot fungus</name>
    <name type="synonym">Crinipellis roreri</name>
    <dbReference type="NCBI Taxonomy" id="1381753"/>
    <lineage>
        <taxon>Eukaryota</taxon>
        <taxon>Fungi</taxon>
        <taxon>Dikarya</taxon>
        <taxon>Basidiomycota</taxon>
        <taxon>Agaricomycotina</taxon>
        <taxon>Agaricomycetes</taxon>
        <taxon>Agaricomycetidae</taxon>
        <taxon>Agaricales</taxon>
        <taxon>Marasmiineae</taxon>
        <taxon>Marasmiaceae</taxon>
        <taxon>Moniliophthora</taxon>
    </lineage>
</organism>
<dbReference type="AlphaFoldDB" id="V2WNU3"/>
<name>V2WNU3_MONRO</name>
<dbReference type="HOGENOM" id="CLU_2606566_0_0_1"/>
<comment type="caution">
    <text evidence="1">The sequence shown here is derived from an EMBL/GenBank/DDBJ whole genome shotgun (WGS) entry which is preliminary data.</text>
</comment>
<reference evidence="1 2" key="1">
    <citation type="journal article" date="2014" name="BMC Genomics">
        <title>Genome and secretome analysis of the hemibiotrophic fungal pathogen, Moniliophthora roreri, which causes frosty pod rot disease of cacao: mechanisms of the biotrophic and necrotrophic phases.</title>
        <authorList>
            <person name="Meinhardt L.W."/>
            <person name="Costa G.G.L."/>
            <person name="Thomazella D.P.T."/>
            <person name="Teixeira P.J.P.L."/>
            <person name="Carazzolle M.F."/>
            <person name="Schuster S.C."/>
            <person name="Carlson J.E."/>
            <person name="Guiltinan M.J."/>
            <person name="Mieczkowski P."/>
            <person name="Farmer A."/>
            <person name="Ramaraj T."/>
            <person name="Crozier J."/>
            <person name="Davis R.E."/>
            <person name="Shao J."/>
            <person name="Melnick R.L."/>
            <person name="Pereira G.A.G."/>
            <person name="Bailey B.A."/>
        </authorList>
    </citation>
    <scope>NUCLEOTIDE SEQUENCE [LARGE SCALE GENOMIC DNA]</scope>
    <source>
        <strain evidence="1 2">MCA 2997</strain>
    </source>
</reference>
<gene>
    <name evidence="1" type="ORF">Moror_3270</name>
</gene>
<dbReference type="Proteomes" id="UP000017559">
    <property type="component" value="Unassembled WGS sequence"/>
</dbReference>
<accession>V2WNU3</accession>
<dbReference type="KEGG" id="mrr:Moror_3270"/>
<keyword evidence="2" id="KW-1185">Reference proteome</keyword>
<proteinExistence type="predicted"/>
<dbReference type="EMBL" id="AWSO01001610">
    <property type="protein sequence ID" value="ESK83232.1"/>
    <property type="molecule type" value="Genomic_DNA"/>
</dbReference>